<dbReference type="EMBL" id="CP045929">
    <property type="protein sequence ID" value="QGK71541.1"/>
    <property type="molecule type" value="Genomic_DNA"/>
</dbReference>
<keyword evidence="3" id="KW-1185">Reference proteome</keyword>
<sequence>MDPRQHAPVFRHQGREMSRPWTVTALPVLVAGAMIARVVWLVAAGAADPDAVLFPSFVVHMLLGVALLGVTFLVFNGSERGRGVLRVCGLLLSLGVVLGLAIVQPEFSTAGAMMLVVGVAVVAVTVLSMLAPTRAWCREDRDAPPVGVNETGVDYLAQWAAQRNWRLYRSVPATALDGVAGQPVHDYRRTEIPAVLSGEWNGLPALAAQLEQRAWVTRQSGAASSRSFSWEDKVVARPGVLVVELRHPVPELVVALQRNTLDDVHNLFTRNRGQGAFQGQAIDTVPFGGTGQRYHLSGAVPDYVRAVATRERVQWLAAFGQPAIQFRLSGRKLFVWGPSLHDPAAIDRLTGIAQQIISWIPAAAYQEPASVEADRQHAPLETLVRALASPKSSY</sequence>
<feature type="transmembrane region" description="Helical" evidence="1">
    <location>
        <begin position="110"/>
        <end position="131"/>
    </location>
</feature>
<dbReference type="RefSeq" id="WP_154078115.1">
    <property type="nucleotide sequence ID" value="NZ_CP045929.1"/>
</dbReference>
<name>A0A5Q3QA56_9PSEU</name>
<keyword evidence="1" id="KW-1133">Transmembrane helix</keyword>
<protein>
    <submittedName>
        <fullName evidence="2">Uncharacterized protein</fullName>
    </submittedName>
</protein>
<evidence type="ECO:0000313" key="2">
    <source>
        <dbReference type="EMBL" id="QGK71541.1"/>
    </source>
</evidence>
<evidence type="ECO:0000256" key="1">
    <source>
        <dbReference type="SAM" id="Phobius"/>
    </source>
</evidence>
<feature type="transmembrane region" description="Helical" evidence="1">
    <location>
        <begin position="21"/>
        <end position="46"/>
    </location>
</feature>
<evidence type="ECO:0000313" key="3">
    <source>
        <dbReference type="Proteomes" id="UP000371041"/>
    </source>
</evidence>
<accession>A0A5Q3QA56</accession>
<keyword evidence="1" id="KW-0472">Membrane</keyword>
<gene>
    <name evidence="2" type="ORF">GIY23_20285</name>
</gene>
<keyword evidence="1" id="KW-0812">Transmembrane</keyword>
<dbReference type="Proteomes" id="UP000371041">
    <property type="component" value="Chromosome"/>
</dbReference>
<proteinExistence type="predicted"/>
<feature type="transmembrane region" description="Helical" evidence="1">
    <location>
        <begin position="87"/>
        <end position="104"/>
    </location>
</feature>
<reference evidence="3" key="1">
    <citation type="submission" date="2019-11" db="EMBL/GenBank/DDBJ databases">
        <title>The complete genome sequence of Saccharopolyspora sp. E2A.</title>
        <authorList>
            <person name="Zhang G."/>
        </authorList>
    </citation>
    <scope>NUCLEOTIDE SEQUENCE [LARGE SCALE GENOMIC DNA]</scope>
    <source>
        <strain evidence="3">E2A</strain>
    </source>
</reference>
<dbReference type="AlphaFoldDB" id="A0A5Q3QA56"/>
<dbReference type="KEGG" id="sace:GIY23_20285"/>
<feature type="transmembrane region" description="Helical" evidence="1">
    <location>
        <begin position="52"/>
        <end position="75"/>
    </location>
</feature>
<organism evidence="2 3">
    <name type="scientific">Allosaccharopolyspora coralli</name>
    <dbReference type="NCBI Taxonomy" id="2665642"/>
    <lineage>
        <taxon>Bacteria</taxon>
        <taxon>Bacillati</taxon>
        <taxon>Actinomycetota</taxon>
        <taxon>Actinomycetes</taxon>
        <taxon>Pseudonocardiales</taxon>
        <taxon>Pseudonocardiaceae</taxon>
        <taxon>Allosaccharopolyspora</taxon>
    </lineage>
</organism>